<dbReference type="GO" id="GO:0000785">
    <property type="term" value="C:chromatin"/>
    <property type="evidence" value="ECO:0007669"/>
    <property type="project" value="InterPro"/>
</dbReference>
<dbReference type="RefSeq" id="XP_035583294.1">
    <property type="nucleotide sequence ID" value="XM_035727401.1"/>
</dbReference>
<protein>
    <submittedName>
        <fullName evidence="7">Non-histone chromosomal protein HMG-14-like</fullName>
    </submittedName>
</protein>
<evidence type="ECO:0000256" key="3">
    <source>
        <dbReference type="ARBA" id="ARBA00023125"/>
    </source>
</evidence>
<dbReference type="GO" id="GO:0006325">
    <property type="term" value="P:chromatin organization"/>
    <property type="evidence" value="ECO:0007669"/>
    <property type="project" value="TreeGrafter"/>
</dbReference>
<dbReference type="PANTHER" id="PTHR23087:SF12">
    <property type="entry name" value="NON-HISTONE CHROMOSOMAL PROTEIN HMG-14"/>
    <property type="match status" value="1"/>
</dbReference>
<feature type="region of interest" description="Disordered" evidence="5">
    <location>
        <begin position="50"/>
        <end position="141"/>
    </location>
</feature>
<keyword evidence="4" id="KW-0539">Nucleus</keyword>
<dbReference type="Pfam" id="PF01101">
    <property type="entry name" value="HMG14_17"/>
    <property type="match status" value="1"/>
</dbReference>
<dbReference type="GeneID" id="113915235"/>
<evidence type="ECO:0000313" key="7">
    <source>
        <dbReference type="RefSeq" id="XP_035583294.1"/>
    </source>
</evidence>
<dbReference type="KEGG" id="zca:113915235"/>
<organism evidence="6 7">
    <name type="scientific">Zalophus californianus</name>
    <name type="common">California sealion</name>
    <dbReference type="NCBI Taxonomy" id="9704"/>
    <lineage>
        <taxon>Eukaryota</taxon>
        <taxon>Metazoa</taxon>
        <taxon>Chordata</taxon>
        <taxon>Craniata</taxon>
        <taxon>Vertebrata</taxon>
        <taxon>Euteleostomi</taxon>
        <taxon>Mammalia</taxon>
        <taxon>Eutheria</taxon>
        <taxon>Laurasiatheria</taxon>
        <taxon>Carnivora</taxon>
        <taxon>Caniformia</taxon>
        <taxon>Pinnipedia</taxon>
        <taxon>Otariidae</taxon>
        <taxon>Zalophus</taxon>
    </lineage>
</organism>
<dbReference type="AlphaFoldDB" id="A0A6P9FB93"/>
<keyword evidence="6" id="KW-1185">Reference proteome</keyword>
<dbReference type="InterPro" id="IPR000079">
    <property type="entry name" value="HMGN_fam"/>
</dbReference>
<feature type="compositionally biased region" description="Basic and acidic residues" evidence="5">
    <location>
        <begin position="78"/>
        <end position="96"/>
    </location>
</feature>
<keyword evidence="3" id="KW-0238">DNA-binding</keyword>
<dbReference type="SMART" id="SM00527">
    <property type="entry name" value="HMG17"/>
    <property type="match status" value="1"/>
</dbReference>
<proteinExistence type="inferred from homology"/>
<evidence type="ECO:0000256" key="5">
    <source>
        <dbReference type="SAM" id="MobiDB-lite"/>
    </source>
</evidence>
<dbReference type="GO" id="GO:0031492">
    <property type="term" value="F:nucleosomal DNA binding"/>
    <property type="evidence" value="ECO:0007669"/>
    <property type="project" value="InterPro"/>
</dbReference>
<feature type="compositionally biased region" description="Basic and acidic residues" evidence="5">
    <location>
        <begin position="129"/>
        <end position="139"/>
    </location>
</feature>
<gene>
    <name evidence="7" type="primary">LOC113915235</name>
</gene>
<sequence length="168" mass="18463">MEECVMKSVDAGDRAGGVAVARQPSFKKDFCPCGCRHLVHTCPTTILKRKVRSTEGLAKEEPKRRSSRWSVKPAPAEVETKPKKAAGKDKSSDKKVQTKGRRGAKGKQAEVANQEMKTYLQKNGETENEEHPASDEAGEKSQSLLLFLRAVGPSSCRIHSWADLHPPP</sequence>
<name>A0A6P9FB93_ZALCA</name>
<evidence type="ECO:0000256" key="4">
    <source>
        <dbReference type="ARBA" id="ARBA00023242"/>
    </source>
</evidence>
<reference evidence="7" key="1">
    <citation type="submission" date="2025-08" db="UniProtKB">
        <authorList>
            <consortium name="RefSeq"/>
        </authorList>
    </citation>
    <scope>IDENTIFICATION</scope>
    <source>
        <tissue evidence="7">Blood</tissue>
    </source>
</reference>
<dbReference type="OrthoDB" id="9806797at2759"/>
<dbReference type="GO" id="GO:0005634">
    <property type="term" value="C:nucleus"/>
    <property type="evidence" value="ECO:0007669"/>
    <property type="project" value="UniProtKB-SubCell"/>
</dbReference>
<comment type="subcellular location">
    <subcellularLocation>
        <location evidence="1">Nucleus</location>
    </subcellularLocation>
</comment>
<evidence type="ECO:0000256" key="1">
    <source>
        <dbReference type="ARBA" id="ARBA00004123"/>
    </source>
</evidence>
<evidence type="ECO:0000313" key="6">
    <source>
        <dbReference type="Proteomes" id="UP000515165"/>
    </source>
</evidence>
<accession>A0A6P9FB93</accession>
<dbReference type="PRINTS" id="PR00925">
    <property type="entry name" value="NONHISHMG17"/>
</dbReference>
<dbReference type="PANTHER" id="PTHR23087">
    <property type="entry name" value="NONHISTONE CHROMOSOMAL PROTEIN HMG"/>
    <property type="match status" value="1"/>
</dbReference>
<dbReference type="Proteomes" id="UP000515165">
    <property type="component" value="Chromosome 4"/>
</dbReference>
<comment type="similarity">
    <text evidence="2">Belongs to the HMGN family.</text>
</comment>
<evidence type="ECO:0000256" key="2">
    <source>
        <dbReference type="ARBA" id="ARBA00007696"/>
    </source>
</evidence>